<evidence type="ECO:0000256" key="2">
    <source>
        <dbReference type="ARBA" id="ARBA00022692"/>
    </source>
</evidence>
<feature type="compositionally biased region" description="Low complexity" evidence="5">
    <location>
        <begin position="132"/>
        <end position="142"/>
    </location>
</feature>
<dbReference type="EMBL" id="CM007385">
    <property type="protein sequence ID" value="ONK68556.1"/>
    <property type="molecule type" value="Genomic_DNA"/>
</dbReference>
<feature type="compositionally biased region" description="Basic and acidic residues" evidence="5">
    <location>
        <begin position="25"/>
        <end position="40"/>
    </location>
</feature>
<feature type="chain" id="PRO_5024336174" evidence="6">
    <location>
        <begin position="24"/>
        <end position="488"/>
    </location>
</feature>
<feature type="compositionally biased region" description="Basic and acidic residues" evidence="5">
    <location>
        <begin position="233"/>
        <end position="243"/>
    </location>
</feature>
<evidence type="ECO:0000313" key="7">
    <source>
        <dbReference type="EMBL" id="ONK68556.1"/>
    </source>
</evidence>
<evidence type="ECO:0000256" key="1">
    <source>
        <dbReference type="ARBA" id="ARBA00004167"/>
    </source>
</evidence>
<sequence length="488" mass="54348">MRPLTGLLFSFLVISSSFIPIHGASDSKQEETKKKNKDEDSLLNSKCPRHLEMRWQSEVSSSIYATPLVADINSDGKLEVVVPSFVHYLEVLEGTDGDKIPDHVDRSHPDVHDDSLGREASDTIPVSHKDGNTSSSANTSSKSTHDATGSSVNTSSTSTPVVTVSSVNISSTSSLVNTDSIINACKPEDRSKDEPVQTEQDKRSANNPENTTSVDLSSKSVKVENSVHSQRRLLQEVDSKAAQDENSSSHAKDGAEMHAAGAENRSHLEEEADASFDLFRDAEELPDKYNYDYDDYVDPSMWGDEEWMEEKHEKLEDYVNIDSHILCIPVIADIDNDGVQEMIVAASYFYQMTENELGRPPCEAEMFIETRKKKINPQGEKTINLIGALEKLKSQDEADDAWDFFLDDLLVIDNEVIYTNTWPATKDINPHILITATTLSPANQTLICDHKDIIKKTSEEDPCLSLFGGFICCEDLELHRLNRDILTF</sequence>
<evidence type="ECO:0000313" key="8">
    <source>
        <dbReference type="Proteomes" id="UP000243459"/>
    </source>
</evidence>
<feature type="region of interest" description="Disordered" evidence="5">
    <location>
        <begin position="96"/>
        <end position="161"/>
    </location>
</feature>
<dbReference type="InterPro" id="IPR045232">
    <property type="entry name" value="FAM234"/>
</dbReference>
<dbReference type="AlphaFoldDB" id="A0A5P1ERI3"/>
<dbReference type="GO" id="GO:0016020">
    <property type="term" value="C:membrane"/>
    <property type="evidence" value="ECO:0007669"/>
    <property type="project" value="UniProtKB-SubCell"/>
</dbReference>
<reference evidence="8" key="1">
    <citation type="journal article" date="2017" name="Nat. Commun.">
        <title>The asparagus genome sheds light on the origin and evolution of a young Y chromosome.</title>
        <authorList>
            <person name="Harkess A."/>
            <person name="Zhou J."/>
            <person name="Xu C."/>
            <person name="Bowers J.E."/>
            <person name="Van der Hulst R."/>
            <person name="Ayyampalayam S."/>
            <person name="Mercati F."/>
            <person name="Riccardi P."/>
            <person name="McKain M.R."/>
            <person name="Kakrana A."/>
            <person name="Tang H."/>
            <person name="Ray J."/>
            <person name="Groenendijk J."/>
            <person name="Arikit S."/>
            <person name="Mathioni S.M."/>
            <person name="Nakano M."/>
            <person name="Shan H."/>
            <person name="Telgmann-Rauber A."/>
            <person name="Kanno A."/>
            <person name="Yue Z."/>
            <person name="Chen H."/>
            <person name="Li W."/>
            <person name="Chen Y."/>
            <person name="Xu X."/>
            <person name="Zhang Y."/>
            <person name="Luo S."/>
            <person name="Chen H."/>
            <person name="Gao J."/>
            <person name="Mao Z."/>
            <person name="Pires J.C."/>
            <person name="Luo M."/>
            <person name="Kudrna D."/>
            <person name="Wing R.A."/>
            <person name="Meyers B.C."/>
            <person name="Yi K."/>
            <person name="Kong H."/>
            <person name="Lavrijsen P."/>
            <person name="Sunseri F."/>
            <person name="Falavigna A."/>
            <person name="Ye Y."/>
            <person name="Leebens-Mack J.H."/>
            <person name="Chen G."/>
        </authorList>
    </citation>
    <scope>NUCLEOTIDE SEQUENCE [LARGE SCALE GENOMIC DNA]</scope>
    <source>
        <strain evidence="8">cv. DH0086</strain>
    </source>
</reference>
<organism evidence="7 8">
    <name type="scientific">Asparagus officinalis</name>
    <name type="common">Garden asparagus</name>
    <dbReference type="NCBI Taxonomy" id="4686"/>
    <lineage>
        <taxon>Eukaryota</taxon>
        <taxon>Viridiplantae</taxon>
        <taxon>Streptophyta</taxon>
        <taxon>Embryophyta</taxon>
        <taxon>Tracheophyta</taxon>
        <taxon>Spermatophyta</taxon>
        <taxon>Magnoliopsida</taxon>
        <taxon>Liliopsida</taxon>
        <taxon>Asparagales</taxon>
        <taxon>Asparagaceae</taxon>
        <taxon>Asparagoideae</taxon>
        <taxon>Asparagus</taxon>
    </lineage>
</organism>
<keyword evidence="3" id="KW-1133">Transmembrane helix</keyword>
<keyword evidence="6" id="KW-0732">Signal</keyword>
<accession>A0A5P1ERI3</accession>
<keyword evidence="2" id="KW-0812">Transmembrane</keyword>
<feature type="signal peptide" evidence="6">
    <location>
        <begin position="1"/>
        <end position="23"/>
    </location>
</feature>
<dbReference type="PANTHER" id="PTHR21419:SF23">
    <property type="entry name" value="PROTEIN DEFECTIVE IN EXINE FORMATION 1"/>
    <property type="match status" value="1"/>
</dbReference>
<comment type="subcellular location">
    <subcellularLocation>
        <location evidence="1">Membrane</location>
        <topology evidence="1">Single-pass membrane protein</topology>
    </subcellularLocation>
</comment>
<protein>
    <submittedName>
        <fullName evidence="7">Uncharacterized protein</fullName>
    </submittedName>
</protein>
<name>A0A5P1ERI3_ASPOF</name>
<keyword evidence="8" id="KW-1185">Reference proteome</keyword>
<dbReference type="Proteomes" id="UP000243459">
    <property type="component" value="Chromosome 5"/>
</dbReference>
<feature type="compositionally biased region" description="Low complexity" evidence="5">
    <location>
        <begin position="150"/>
        <end position="161"/>
    </location>
</feature>
<feature type="region of interest" description="Disordered" evidence="5">
    <location>
        <begin position="24"/>
        <end position="43"/>
    </location>
</feature>
<gene>
    <name evidence="7" type="ORF">A4U43_C05F13220</name>
</gene>
<feature type="compositionally biased region" description="Polar residues" evidence="5">
    <location>
        <begin position="205"/>
        <end position="220"/>
    </location>
</feature>
<feature type="compositionally biased region" description="Basic and acidic residues" evidence="5">
    <location>
        <begin position="186"/>
        <end position="204"/>
    </location>
</feature>
<feature type="compositionally biased region" description="Basic and acidic residues" evidence="5">
    <location>
        <begin position="96"/>
        <end position="131"/>
    </location>
</feature>
<dbReference type="PANTHER" id="PTHR21419">
    <property type="match status" value="1"/>
</dbReference>
<evidence type="ECO:0000256" key="4">
    <source>
        <dbReference type="ARBA" id="ARBA00023136"/>
    </source>
</evidence>
<evidence type="ECO:0000256" key="5">
    <source>
        <dbReference type="SAM" id="MobiDB-lite"/>
    </source>
</evidence>
<feature type="region of interest" description="Disordered" evidence="5">
    <location>
        <begin position="181"/>
        <end position="270"/>
    </location>
</feature>
<evidence type="ECO:0000256" key="3">
    <source>
        <dbReference type="ARBA" id="ARBA00022989"/>
    </source>
</evidence>
<evidence type="ECO:0000256" key="6">
    <source>
        <dbReference type="SAM" id="SignalP"/>
    </source>
</evidence>
<keyword evidence="4" id="KW-0472">Membrane</keyword>
<proteinExistence type="predicted"/>
<dbReference type="Gramene" id="ONK68556">
    <property type="protein sequence ID" value="ONK68556"/>
    <property type="gene ID" value="A4U43_C05F13220"/>
</dbReference>